<dbReference type="InterPro" id="IPR013449">
    <property type="entry name" value="Rhamnulokinase"/>
</dbReference>
<keyword evidence="3" id="KW-0547">Nucleotide-binding</keyword>
<dbReference type="InterPro" id="IPR043129">
    <property type="entry name" value="ATPase_NBD"/>
</dbReference>
<evidence type="ECO:0000256" key="3">
    <source>
        <dbReference type="ARBA" id="ARBA00022741"/>
    </source>
</evidence>
<comment type="similarity">
    <text evidence="1">Belongs to the FGGY kinase family.</text>
</comment>
<organism evidence="9 10">
    <name type="scientific">Anaeromassilibacillus senegalensis</name>
    <dbReference type="NCBI Taxonomy" id="1673717"/>
    <lineage>
        <taxon>Bacteria</taxon>
        <taxon>Bacillati</taxon>
        <taxon>Bacillota</taxon>
        <taxon>Clostridia</taxon>
        <taxon>Eubacteriales</taxon>
        <taxon>Acutalibacteraceae</taxon>
        <taxon>Anaeromassilibacillus</taxon>
    </lineage>
</organism>
<gene>
    <name evidence="9" type="ORF">JQM67_11400</name>
</gene>
<dbReference type="PANTHER" id="PTHR43095:SF5">
    <property type="entry name" value="XYLULOSE KINASE"/>
    <property type="match status" value="1"/>
</dbReference>
<accession>A0ABS9CS83</accession>
<comment type="caution">
    <text evidence="9">The sequence shown here is derived from an EMBL/GenBank/DDBJ whole genome shotgun (WGS) entry which is preliminary data.</text>
</comment>
<evidence type="ECO:0000256" key="2">
    <source>
        <dbReference type="ARBA" id="ARBA00022679"/>
    </source>
</evidence>
<dbReference type="Pfam" id="PF00370">
    <property type="entry name" value="FGGY_N"/>
    <property type="match status" value="1"/>
</dbReference>
<keyword evidence="10" id="KW-1185">Reference proteome</keyword>
<dbReference type="Pfam" id="PF02782">
    <property type="entry name" value="FGGY_C"/>
    <property type="match status" value="1"/>
</dbReference>
<evidence type="ECO:0000313" key="10">
    <source>
        <dbReference type="Proteomes" id="UP001299220"/>
    </source>
</evidence>
<keyword evidence="6" id="KW-0684">Rhamnose metabolism</keyword>
<name>A0ABS9CS83_9FIRM</name>
<dbReference type="EMBL" id="JAFBIT010000003">
    <property type="protein sequence ID" value="MCF2653206.1"/>
    <property type="molecule type" value="Genomic_DNA"/>
</dbReference>
<dbReference type="Gene3D" id="3.30.420.40">
    <property type="match status" value="2"/>
</dbReference>
<feature type="domain" description="Carbohydrate kinase FGGY N-terminal" evidence="7">
    <location>
        <begin position="6"/>
        <end position="245"/>
    </location>
</feature>
<sequence length="476" mass="52532">MNLKKYLAVDIGASSGRHILGWLEDGKLKLSEVYRFKNGIQPRSGHFCWDADGLRENVIRGLAKCAQVDSVPESVAIDTWGVDFVLLDQELNRIGDAVAYRDSRTQGIPEALEETLSFEALYEHTGIQKQSFNTIYQLLALKKEAPEQLEQAAHFLMMPDYLNFCLTGVCANEYTQASTTALVGAREKAWDTALMEQVGIPASIFHPLRMAGDALSGLTPAVRAQTGFDTTVCLAPSHDTASAFLAVPARDENAVFLSSGTWSLFGVELTEPITTPESRAQNFTNEGGYQYRYRYLRNIMGLWMLQSLRRELGEEQYSFGALTQLAQRAANYPGRVDVNDQRFLAPDSMADAVRTVLSDNGFENPTLEELLSCVYHSLADCYADSVRALEKITGKTYTSLNIVGGGSQDDYLNQLTADATGLTVYAGPTEGTAIGNLAVQMIADGALRDVQHARDVIRESFPIRVFEPKRKDETEC</sequence>
<protein>
    <submittedName>
        <fullName evidence="9">Rhamnulokinase</fullName>
    </submittedName>
</protein>
<dbReference type="InterPro" id="IPR050406">
    <property type="entry name" value="FGGY_Carb_Kinase"/>
</dbReference>
<evidence type="ECO:0000313" key="9">
    <source>
        <dbReference type="EMBL" id="MCF2653206.1"/>
    </source>
</evidence>
<reference evidence="9 10" key="1">
    <citation type="submission" date="2020-12" db="EMBL/GenBank/DDBJ databases">
        <title>Whole genome sequences of gut porcine anaerobes.</title>
        <authorList>
            <person name="Kubasova T."/>
            <person name="Jahodarova E."/>
            <person name="Rychlik I."/>
        </authorList>
    </citation>
    <scope>NUCLEOTIDE SEQUENCE [LARGE SCALE GENOMIC DNA]</scope>
    <source>
        <strain evidence="9 10">An867</strain>
    </source>
</reference>
<feature type="domain" description="Carbohydrate kinase FGGY C-terminal" evidence="8">
    <location>
        <begin position="257"/>
        <end position="443"/>
    </location>
</feature>
<dbReference type="InterPro" id="IPR018485">
    <property type="entry name" value="FGGY_C"/>
</dbReference>
<dbReference type="SUPFAM" id="SSF53067">
    <property type="entry name" value="Actin-like ATPase domain"/>
    <property type="match status" value="2"/>
</dbReference>
<dbReference type="Proteomes" id="UP001299220">
    <property type="component" value="Unassembled WGS sequence"/>
</dbReference>
<evidence type="ECO:0000256" key="1">
    <source>
        <dbReference type="ARBA" id="ARBA00009156"/>
    </source>
</evidence>
<proteinExistence type="inferred from homology"/>
<dbReference type="PIRSF" id="PIRSF000538">
    <property type="entry name" value="GlpK"/>
    <property type="match status" value="1"/>
</dbReference>
<dbReference type="InterPro" id="IPR018484">
    <property type="entry name" value="FGGY_N"/>
</dbReference>
<keyword evidence="4" id="KW-0418">Kinase</keyword>
<evidence type="ECO:0000256" key="4">
    <source>
        <dbReference type="ARBA" id="ARBA00022777"/>
    </source>
</evidence>
<dbReference type="PANTHER" id="PTHR43095">
    <property type="entry name" value="SUGAR KINASE"/>
    <property type="match status" value="1"/>
</dbReference>
<keyword evidence="2" id="KW-0808">Transferase</keyword>
<evidence type="ECO:0000256" key="6">
    <source>
        <dbReference type="ARBA" id="ARBA00023308"/>
    </source>
</evidence>
<evidence type="ECO:0000259" key="8">
    <source>
        <dbReference type="Pfam" id="PF02782"/>
    </source>
</evidence>
<dbReference type="CDD" id="cd07771">
    <property type="entry name" value="ASKHA_NBD_FGGY_RhaB-like"/>
    <property type="match status" value="1"/>
</dbReference>
<evidence type="ECO:0000259" key="7">
    <source>
        <dbReference type="Pfam" id="PF00370"/>
    </source>
</evidence>
<evidence type="ECO:0000256" key="5">
    <source>
        <dbReference type="ARBA" id="ARBA00022840"/>
    </source>
</evidence>
<dbReference type="InterPro" id="IPR000577">
    <property type="entry name" value="Carb_kinase_FGGY"/>
</dbReference>
<keyword evidence="5" id="KW-0067">ATP-binding</keyword>